<dbReference type="InterPro" id="IPR047640">
    <property type="entry name" value="RpiR-like"/>
</dbReference>
<dbReference type="GO" id="GO:0097367">
    <property type="term" value="F:carbohydrate derivative binding"/>
    <property type="evidence" value="ECO:0007669"/>
    <property type="project" value="InterPro"/>
</dbReference>
<keyword evidence="7" id="KW-1185">Reference proteome</keyword>
<dbReference type="AlphaFoldDB" id="A0A1I4Z505"/>
<dbReference type="PANTHER" id="PTHR30514">
    <property type="entry name" value="GLUCOKINASE"/>
    <property type="match status" value="1"/>
</dbReference>
<dbReference type="InterPro" id="IPR035472">
    <property type="entry name" value="RpiR-like_SIS"/>
</dbReference>
<dbReference type="GO" id="GO:1901135">
    <property type="term" value="P:carbohydrate derivative metabolic process"/>
    <property type="evidence" value="ECO:0007669"/>
    <property type="project" value="InterPro"/>
</dbReference>
<dbReference type="Pfam" id="PF01418">
    <property type="entry name" value="HTH_6"/>
    <property type="match status" value="1"/>
</dbReference>
<keyword evidence="3" id="KW-0804">Transcription</keyword>
<organism evidence="6 7">
    <name type="scientific">Mycetocola miduiensis</name>
    <dbReference type="NCBI Taxonomy" id="995034"/>
    <lineage>
        <taxon>Bacteria</taxon>
        <taxon>Bacillati</taxon>
        <taxon>Actinomycetota</taxon>
        <taxon>Actinomycetes</taxon>
        <taxon>Micrococcales</taxon>
        <taxon>Microbacteriaceae</taxon>
        <taxon>Mycetocola</taxon>
    </lineage>
</organism>
<dbReference type="Gene3D" id="1.10.10.10">
    <property type="entry name" value="Winged helix-like DNA-binding domain superfamily/Winged helix DNA-binding domain"/>
    <property type="match status" value="1"/>
</dbReference>
<evidence type="ECO:0000259" key="4">
    <source>
        <dbReference type="PROSITE" id="PS51071"/>
    </source>
</evidence>
<dbReference type="SUPFAM" id="SSF46689">
    <property type="entry name" value="Homeodomain-like"/>
    <property type="match status" value="1"/>
</dbReference>
<dbReference type="GO" id="GO:0003700">
    <property type="term" value="F:DNA-binding transcription factor activity"/>
    <property type="evidence" value="ECO:0007669"/>
    <property type="project" value="InterPro"/>
</dbReference>
<dbReference type="InterPro" id="IPR009057">
    <property type="entry name" value="Homeodomain-like_sf"/>
</dbReference>
<feature type="domain" description="SIS" evidence="5">
    <location>
        <begin position="140"/>
        <end position="280"/>
    </location>
</feature>
<accession>A0A1I4Z505</accession>
<dbReference type="EMBL" id="FOVM01000001">
    <property type="protein sequence ID" value="SFN45374.1"/>
    <property type="molecule type" value="Genomic_DNA"/>
</dbReference>
<dbReference type="Pfam" id="PF01380">
    <property type="entry name" value="SIS"/>
    <property type="match status" value="1"/>
</dbReference>
<dbReference type="OrthoDB" id="370421at2"/>
<dbReference type="InterPro" id="IPR001347">
    <property type="entry name" value="SIS_dom"/>
</dbReference>
<dbReference type="PROSITE" id="PS51071">
    <property type="entry name" value="HTH_RPIR"/>
    <property type="match status" value="1"/>
</dbReference>
<evidence type="ECO:0000313" key="6">
    <source>
        <dbReference type="EMBL" id="SFN45374.1"/>
    </source>
</evidence>
<keyword evidence="2" id="KW-0238">DNA-binding</keyword>
<dbReference type="CDD" id="cd05013">
    <property type="entry name" value="SIS_RpiR"/>
    <property type="match status" value="1"/>
</dbReference>
<dbReference type="InterPro" id="IPR046348">
    <property type="entry name" value="SIS_dom_sf"/>
</dbReference>
<feature type="domain" description="HTH rpiR-type" evidence="4">
    <location>
        <begin position="14"/>
        <end position="90"/>
    </location>
</feature>
<dbReference type="PANTHER" id="PTHR30514:SF1">
    <property type="entry name" value="HTH-TYPE TRANSCRIPTIONAL REGULATOR HEXR-RELATED"/>
    <property type="match status" value="1"/>
</dbReference>
<sequence length="301" mass="31896">MPTTDIPALHAQHEAVLVRMRAAMPQLRPTEQRIAALFLAEPSATAALSIADLAARCETSTTSVVRFSKRMGYEHLRQLRMDVLREVTRETFETAALPEVSGDIDRNDTIEDIVAKVSTAETLSIADTAKMLNLDSLSAAVAAVAGARRVDIFGAGASSFVGQDLQQKLIRIGRVALNWPDTHAAWTSAATLESGSVALAVSHSGATVDTVRFLALARAGGATTIALTNHDGSELASHADIVLTTAARETGFRSGALGSRIAQLMVVDCLFIGVAQSNYDSSMAALRSTYAAIHRDVPAQQ</sequence>
<gene>
    <name evidence="6" type="ORF">SAMN05216219_0742</name>
</gene>
<evidence type="ECO:0000256" key="2">
    <source>
        <dbReference type="ARBA" id="ARBA00023125"/>
    </source>
</evidence>
<reference evidence="7" key="1">
    <citation type="submission" date="2016-10" db="EMBL/GenBank/DDBJ databases">
        <authorList>
            <person name="Varghese N."/>
            <person name="Submissions S."/>
        </authorList>
    </citation>
    <scope>NUCLEOTIDE SEQUENCE [LARGE SCALE GENOMIC DNA]</scope>
    <source>
        <strain evidence="7">CGMCC 1.11101</strain>
    </source>
</reference>
<protein>
    <submittedName>
        <fullName evidence="6">Transcriptional regulator, RpiR family</fullName>
    </submittedName>
</protein>
<dbReference type="SUPFAM" id="SSF53697">
    <property type="entry name" value="SIS domain"/>
    <property type="match status" value="1"/>
</dbReference>
<evidence type="ECO:0000313" key="7">
    <source>
        <dbReference type="Proteomes" id="UP000198867"/>
    </source>
</evidence>
<dbReference type="STRING" id="995034.SAMN05216219_0742"/>
<proteinExistence type="predicted"/>
<dbReference type="Proteomes" id="UP000198867">
    <property type="component" value="Unassembled WGS sequence"/>
</dbReference>
<dbReference type="InterPro" id="IPR036388">
    <property type="entry name" value="WH-like_DNA-bd_sf"/>
</dbReference>
<dbReference type="RefSeq" id="WP_090708850.1">
    <property type="nucleotide sequence ID" value="NZ_FOVM01000001.1"/>
</dbReference>
<dbReference type="InterPro" id="IPR000281">
    <property type="entry name" value="HTH_RpiR"/>
</dbReference>
<dbReference type="PROSITE" id="PS51464">
    <property type="entry name" value="SIS"/>
    <property type="match status" value="1"/>
</dbReference>
<evidence type="ECO:0000256" key="3">
    <source>
        <dbReference type="ARBA" id="ARBA00023163"/>
    </source>
</evidence>
<evidence type="ECO:0000256" key="1">
    <source>
        <dbReference type="ARBA" id="ARBA00023015"/>
    </source>
</evidence>
<dbReference type="GO" id="GO:0003677">
    <property type="term" value="F:DNA binding"/>
    <property type="evidence" value="ECO:0007669"/>
    <property type="project" value="UniProtKB-KW"/>
</dbReference>
<name>A0A1I4Z505_9MICO</name>
<keyword evidence="1" id="KW-0805">Transcription regulation</keyword>
<evidence type="ECO:0000259" key="5">
    <source>
        <dbReference type="PROSITE" id="PS51464"/>
    </source>
</evidence>
<dbReference type="Gene3D" id="3.40.50.10490">
    <property type="entry name" value="Glucose-6-phosphate isomerase like protein, domain 1"/>
    <property type="match status" value="1"/>
</dbReference>